<dbReference type="PANTHER" id="PTHR42711">
    <property type="entry name" value="ABC TRANSPORTER ATP-BINDING PROTEIN"/>
    <property type="match status" value="1"/>
</dbReference>
<reference evidence="12" key="1">
    <citation type="journal article" date="2019" name="Int. J. Syst. Evol. Microbiol.">
        <title>The Global Catalogue of Microorganisms (GCM) 10K type strain sequencing project: providing services to taxonomists for standard genome sequencing and annotation.</title>
        <authorList>
            <consortium name="The Broad Institute Genomics Platform"/>
            <consortium name="The Broad Institute Genome Sequencing Center for Infectious Disease"/>
            <person name="Wu L."/>
            <person name="Ma J."/>
        </authorList>
    </citation>
    <scope>NUCLEOTIDE SEQUENCE [LARGE SCALE GENOMIC DNA]</scope>
    <source>
        <strain evidence="12">CGMCC 4.7106</strain>
    </source>
</reference>
<evidence type="ECO:0000256" key="3">
    <source>
        <dbReference type="ARBA" id="ARBA00022475"/>
    </source>
</evidence>
<keyword evidence="4" id="KW-0547">Nucleotide-binding</keyword>
<dbReference type="SMART" id="SM00382">
    <property type="entry name" value="AAA"/>
    <property type="match status" value="1"/>
</dbReference>
<evidence type="ECO:0000256" key="2">
    <source>
        <dbReference type="ARBA" id="ARBA00022448"/>
    </source>
</evidence>
<protein>
    <submittedName>
        <fullName evidence="11">ATP-binding cassette domain-containing protein</fullName>
    </submittedName>
</protein>
<feature type="domain" description="ABC transporter" evidence="10">
    <location>
        <begin position="6"/>
        <end position="236"/>
    </location>
</feature>
<dbReference type="InterPro" id="IPR017871">
    <property type="entry name" value="ABC_transporter-like_CS"/>
</dbReference>
<comment type="subcellular location">
    <subcellularLocation>
        <location evidence="1">Cell membrane</location>
        <topology evidence="1">Peripheral membrane protein</topology>
        <orientation evidence="1">Cytoplasmic side</orientation>
    </subcellularLocation>
</comment>
<evidence type="ECO:0000313" key="12">
    <source>
        <dbReference type="Proteomes" id="UP001596096"/>
    </source>
</evidence>
<dbReference type="PANTHER" id="PTHR42711:SF19">
    <property type="entry name" value="DOXORUBICIN RESISTANCE ATP-BINDING PROTEIN DRRA"/>
    <property type="match status" value="1"/>
</dbReference>
<keyword evidence="8" id="KW-0046">Antibiotic resistance</keyword>
<dbReference type="Proteomes" id="UP001596096">
    <property type="component" value="Unassembled WGS sequence"/>
</dbReference>
<evidence type="ECO:0000256" key="9">
    <source>
        <dbReference type="ARBA" id="ARBA00049985"/>
    </source>
</evidence>
<dbReference type="PROSITE" id="PS00211">
    <property type="entry name" value="ABC_TRANSPORTER_1"/>
    <property type="match status" value="1"/>
</dbReference>
<dbReference type="InterPro" id="IPR003439">
    <property type="entry name" value="ABC_transporter-like_ATP-bd"/>
</dbReference>
<dbReference type="InterPro" id="IPR005894">
    <property type="entry name" value="DrrA"/>
</dbReference>
<evidence type="ECO:0000256" key="8">
    <source>
        <dbReference type="ARBA" id="ARBA00023251"/>
    </source>
</evidence>
<evidence type="ECO:0000256" key="7">
    <source>
        <dbReference type="ARBA" id="ARBA00023136"/>
    </source>
</evidence>
<dbReference type="InterPro" id="IPR003593">
    <property type="entry name" value="AAA+_ATPase"/>
</dbReference>
<keyword evidence="12" id="KW-1185">Reference proteome</keyword>
<sequence length="314" mass="33674">MNDSAIAASGLRKAYKDKVVLDGVDLDVRTGTVFALLGPNGAGKTTTVHVLTTLLAPDAGKAVVAGHDVATETKAVRAAIGVTGQFASVDDLLTGEENLLMTADLLHLPRAEGRRIAGRLLDRFDLAGSAGKLVASYSGGMRRKLDLAMTLVGKPRIIFLDEPTTGLDPRSRRTMWQIIRELVADGTTIFLTTQYLQEADELAGRIAVLDQGRLVAEGTADELKRRVPGGHVRLRFTSREELDAAARVLPGSTRDDEELTLRVPGDGGVRSLRALLERLDTHAVEVGELSVHTPDLDDVFFALTGHGNKEVSAR</sequence>
<proteinExistence type="inferred from homology"/>
<dbReference type="GO" id="GO:0005524">
    <property type="term" value="F:ATP binding"/>
    <property type="evidence" value="ECO:0007669"/>
    <property type="project" value="UniProtKB-KW"/>
</dbReference>
<keyword evidence="2" id="KW-0813">Transport</keyword>
<evidence type="ECO:0000256" key="5">
    <source>
        <dbReference type="ARBA" id="ARBA00022840"/>
    </source>
</evidence>
<organism evidence="11 12">
    <name type="scientific">Nonomuraea harbinensis</name>
    <dbReference type="NCBI Taxonomy" id="1286938"/>
    <lineage>
        <taxon>Bacteria</taxon>
        <taxon>Bacillati</taxon>
        <taxon>Actinomycetota</taxon>
        <taxon>Actinomycetes</taxon>
        <taxon>Streptosporangiales</taxon>
        <taxon>Streptosporangiaceae</taxon>
        <taxon>Nonomuraea</taxon>
    </lineage>
</organism>
<evidence type="ECO:0000256" key="1">
    <source>
        <dbReference type="ARBA" id="ARBA00004413"/>
    </source>
</evidence>
<accession>A0ABW1BNJ6</accession>
<comment type="similarity">
    <text evidence="9">Belongs to the ABC transporter superfamily. Drug exporter-1 (DrugE1) (TC 3.A.1.105) family.</text>
</comment>
<evidence type="ECO:0000259" key="10">
    <source>
        <dbReference type="PROSITE" id="PS50893"/>
    </source>
</evidence>
<gene>
    <name evidence="11" type="ORF">ACFPUY_06560</name>
</gene>
<dbReference type="Pfam" id="PF00005">
    <property type="entry name" value="ABC_tran"/>
    <property type="match status" value="1"/>
</dbReference>
<keyword evidence="6" id="KW-1278">Translocase</keyword>
<keyword evidence="5 11" id="KW-0067">ATP-binding</keyword>
<evidence type="ECO:0000256" key="6">
    <source>
        <dbReference type="ARBA" id="ARBA00022967"/>
    </source>
</evidence>
<dbReference type="RefSeq" id="WP_219545855.1">
    <property type="nucleotide sequence ID" value="NZ_JAHKRN010000019.1"/>
</dbReference>
<dbReference type="PROSITE" id="PS50893">
    <property type="entry name" value="ABC_TRANSPORTER_2"/>
    <property type="match status" value="1"/>
</dbReference>
<name>A0ABW1BNJ6_9ACTN</name>
<keyword evidence="3" id="KW-1003">Cell membrane</keyword>
<dbReference type="NCBIfam" id="TIGR01188">
    <property type="entry name" value="drrA"/>
    <property type="match status" value="1"/>
</dbReference>
<dbReference type="InterPro" id="IPR050763">
    <property type="entry name" value="ABC_transporter_ATP-binding"/>
</dbReference>
<keyword evidence="7" id="KW-0472">Membrane</keyword>
<evidence type="ECO:0000313" key="11">
    <source>
        <dbReference type="EMBL" id="MFC5814738.1"/>
    </source>
</evidence>
<evidence type="ECO:0000256" key="4">
    <source>
        <dbReference type="ARBA" id="ARBA00022741"/>
    </source>
</evidence>
<dbReference type="EMBL" id="JBHSNW010000003">
    <property type="protein sequence ID" value="MFC5814738.1"/>
    <property type="molecule type" value="Genomic_DNA"/>
</dbReference>
<comment type="caution">
    <text evidence="11">The sequence shown here is derived from an EMBL/GenBank/DDBJ whole genome shotgun (WGS) entry which is preliminary data.</text>
</comment>